<sequence length="207" mass="23005">MIFEAITVGSYMSNCYILGSEKTKEAAIIDPGAEFNKIDGKIKELEVTPKMIILTHAHGDHIGAVLEFIEKYHIPVYIHEDDAKALVDSNINLTKVLFSKEVTINPDVKVKDGDKIILGDLEFEIIHTPGHTPGGISIKVENIMMTGDTLFNRSIGRTDFPGGSFDQIIDSIRNKIFKYDDETIVYPGHNSPTTIESEKIGNPFIRS</sequence>
<evidence type="ECO:0000256" key="2">
    <source>
        <dbReference type="ARBA" id="ARBA00022723"/>
    </source>
</evidence>
<proteinExistence type="predicted"/>
<evidence type="ECO:0000313" key="6">
    <source>
        <dbReference type="EMBL" id="MBP1925007.1"/>
    </source>
</evidence>
<keyword evidence="3" id="KW-0378">Hydrolase</keyword>
<comment type="caution">
    <text evidence="6">The sequence shown here is derived from an EMBL/GenBank/DDBJ whole genome shotgun (WGS) entry which is preliminary data.</text>
</comment>
<dbReference type="Proteomes" id="UP001519342">
    <property type="component" value="Unassembled WGS sequence"/>
</dbReference>
<feature type="domain" description="Metallo-beta-lactamase" evidence="5">
    <location>
        <begin position="12"/>
        <end position="189"/>
    </location>
</feature>
<evidence type="ECO:0000256" key="4">
    <source>
        <dbReference type="ARBA" id="ARBA00022833"/>
    </source>
</evidence>
<keyword evidence="2" id="KW-0479">Metal-binding</keyword>
<keyword evidence="4" id="KW-0862">Zinc</keyword>
<dbReference type="RefSeq" id="WP_209510761.1">
    <property type="nucleotide sequence ID" value="NZ_JAGGKS010000002.1"/>
</dbReference>
<evidence type="ECO:0000256" key="1">
    <source>
        <dbReference type="ARBA" id="ARBA00001947"/>
    </source>
</evidence>
<dbReference type="PANTHER" id="PTHR46233">
    <property type="entry name" value="HYDROXYACYLGLUTATHIONE HYDROLASE GLOC"/>
    <property type="match status" value="1"/>
</dbReference>
<organism evidence="6 7">
    <name type="scientific">Sedimentibacter acidaminivorans</name>
    <dbReference type="NCBI Taxonomy" id="913099"/>
    <lineage>
        <taxon>Bacteria</taxon>
        <taxon>Bacillati</taxon>
        <taxon>Bacillota</taxon>
        <taxon>Tissierellia</taxon>
        <taxon>Sedimentibacter</taxon>
    </lineage>
</organism>
<keyword evidence="7" id="KW-1185">Reference proteome</keyword>
<reference evidence="6 7" key="1">
    <citation type="submission" date="2021-03" db="EMBL/GenBank/DDBJ databases">
        <title>Genomic Encyclopedia of Type Strains, Phase IV (KMG-IV): sequencing the most valuable type-strain genomes for metagenomic binning, comparative biology and taxonomic classification.</title>
        <authorList>
            <person name="Goeker M."/>
        </authorList>
    </citation>
    <scope>NUCLEOTIDE SEQUENCE [LARGE SCALE GENOMIC DNA]</scope>
    <source>
        <strain evidence="6 7">DSM 24004</strain>
    </source>
</reference>
<dbReference type="Gene3D" id="3.60.15.10">
    <property type="entry name" value="Ribonuclease Z/Hydroxyacylglutathione hydrolase-like"/>
    <property type="match status" value="1"/>
</dbReference>
<evidence type="ECO:0000259" key="5">
    <source>
        <dbReference type="SMART" id="SM00849"/>
    </source>
</evidence>
<protein>
    <submittedName>
        <fullName evidence="6">Glyoxylase-like metal-dependent hydrolase (Beta-lactamase superfamily II)</fullName>
    </submittedName>
</protein>
<dbReference type="CDD" id="cd06262">
    <property type="entry name" value="metallo-hydrolase-like_MBL-fold"/>
    <property type="match status" value="1"/>
</dbReference>
<name>A0ABS4GBF3_9FIRM</name>
<dbReference type="InterPro" id="IPR036866">
    <property type="entry name" value="RibonucZ/Hydroxyglut_hydro"/>
</dbReference>
<dbReference type="InterPro" id="IPR051453">
    <property type="entry name" value="MBL_Glyoxalase_II"/>
</dbReference>
<evidence type="ECO:0000256" key="3">
    <source>
        <dbReference type="ARBA" id="ARBA00022801"/>
    </source>
</evidence>
<dbReference type="SUPFAM" id="SSF56281">
    <property type="entry name" value="Metallo-hydrolase/oxidoreductase"/>
    <property type="match status" value="1"/>
</dbReference>
<dbReference type="SMART" id="SM00849">
    <property type="entry name" value="Lactamase_B"/>
    <property type="match status" value="1"/>
</dbReference>
<dbReference type="Pfam" id="PF00753">
    <property type="entry name" value="Lactamase_B"/>
    <property type="match status" value="1"/>
</dbReference>
<dbReference type="InterPro" id="IPR001279">
    <property type="entry name" value="Metallo-B-lactamas"/>
</dbReference>
<gene>
    <name evidence="6" type="ORF">J2Z76_000864</name>
</gene>
<accession>A0ABS4GBF3</accession>
<dbReference type="EMBL" id="JAGGKS010000002">
    <property type="protein sequence ID" value="MBP1925007.1"/>
    <property type="molecule type" value="Genomic_DNA"/>
</dbReference>
<comment type="cofactor">
    <cofactor evidence="1">
        <name>Zn(2+)</name>
        <dbReference type="ChEBI" id="CHEBI:29105"/>
    </cofactor>
</comment>
<dbReference type="PANTHER" id="PTHR46233:SF3">
    <property type="entry name" value="HYDROXYACYLGLUTATHIONE HYDROLASE GLOC"/>
    <property type="match status" value="1"/>
</dbReference>
<evidence type="ECO:0000313" key="7">
    <source>
        <dbReference type="Proteomes" id="UP001519342"/>
    </source>
</evidence>